<comment type="similarity">
    <text evidence="1 2">Belongs to the Dps family.</text>
</comment>
<dbReference type="HOGENOM" id="CLU_098183_0_1_10"/>
<dbReference type="PRINTS" id="PR01346">
    <property type="entry name" value="HELNAPAPROT"/>
</dbReference>
<dbReference type="GO" id="GO:0008199">
    <property type="term" value="F:ferric iron binding"/>
    <property type="evidence" value="ECO:0007669"/>
    <property type="project" value="InterPro"/>
</dbReference>
<dbReference type="EMBL" id="CP001807">
    <property type="protein sequence ID" value="ACY47837.1"/>
    <property type="molecule type" value="Genomic_DNA"/>
</dbReference>
<sequence length="183" mass="21067">MQGVEKLPQVFGEPARPRTEVRMNTVGLPRPVVEQLLPHLDAFQASLWVLYHQYHKHHWLVEGETYTELHRFFQECYEQVHESLDRIAERITLLGGVPTCHPEELIKRSFLTHEPEGVYAVEAMLQHDLRAERELCIQLRGSIALALELNEHGTRRLLEDVLQAAEARATQLAHFLGDHAATE</sequence>
<evidence type="ECO:0000313" key="5">
    <source>
        <dbReference type="Proteomes" id="UP000002221"/>
    </source>
</evidence>
<dbReference type="InterPro" id="IPR023188">
    <property type="entry name" value="DPS_DNA-bd_CS"/>
</dbReference>
<evidence type="ECO:0000256" key="2">
    <source>
        <dbReference type="RuleBase" id="RU003875"/>
    </source>
</evidence>
<evidence type="ECO:0000256" key="1">
    <source>
        <dbReference type="ARBA" id="ARBA00009497"/>
    </source>
</evidence>
<dbReference type="STRING" id="518766.Rmar_0943"/>
<protein>
    <submittedName>
        <fullName evidence="4">Ferritin Dps family protein</fullName>
    </submittedName>
</protein>
<dbReference type="InterPro" id="IPR012347">
    <property type="entry name" value="Ferritin-like"/>
</dbReference>
<dbReference type="PROSITE" id="PS00819">
    <property type="entry name" value="DPS_2"/>
    <property type="match status" value="1"/>
</dbReference>
<dbReference type="SUPFAM" id="SSF47240">
    <property type="entry name" value="Ferritin-like"/>
    <property type="match status" value="1"/>
</dbReference>
<evidence type="ECO:0000313" key="4">
    <source>
        <dbReference type="EMBL" id="ACY47837.1"/>
    </source>
</evidence>
<dbReference type="GO" id="GO:0016722">
    <property type="term" value="F:oxidoreductase activity, acting on metal ions"/>
    <property type="evidence" value="ECO:0007669"/>
    <property type="project" value="InterPro"/>
</dbReference>
<dbReference type="InterPro" id="IPR009078">
    <property type="entry name" value="Ferritin-like_SF"/>
</dbReference>
<gene>
    <name evidence="4" type="ordered locus">Rmar_0943</name>
</gene>
<dbReference type="KEGG" id="rmr:Rmar_0943"/>
<feature type="domain" description="Ferritin/DPS" evidence="3">
    <location>
        <begin position="44"/>
        <end position="178"/>
    </location>
</feature>
<organism evidence="4 5">
    <name type="scientific">Rhodothermus marinus (strain ATCC 43812 / DSM 4252 / R-10)</name>
    <name type="common">Rhodothermus obamensis</name>
    <dbReference type="NCBI Taxonomy" id="518766"/>
    <lineage>
        <taxon>Bacteria</taxon>
        <taxon>Pseudomonadati</taxon>
        <taxon>Rhodothermota</taxon>
        <taxon>Rhodothermia</taxon>
        <taxon>Rhodothermales</taxon>
        <taxon>Rhodothermaceae</taxon>
        <taxon>Rhodothermus</taxon>
    </lineage>
</organism>
<keyword evidence="5" id="KW-1185">Reference proteome</keyword>
<dbReference type="Gene3D" id="1.20.1260.10">
    <property type="match status" value="1"/>
</dbReference>
<dbReference type="PIRSF" id="PIRSF005900">
    <property type="entry name" value="Dps"/>
    <property type="match status" value="1"/>
</dbReference>
<dbReference type="Proteomes" id="UP000002221">
    <property type="component" value="Chromosome"/>
</dbReference>
<dbReference type="Pfam" id="PF00210">
    <property type="entry name" value="Ferritin"/>
    <property type="match status" value="1"/>
</dbReference>
<dbReference type="RefSeq" id="WP_012843449.1">
    <property type="nucleotide sequence ID" value="NC_013501.1"/>
</dbReference>
<dbReference type="eggNOG" id="COG0783">
    <property type="taxonomic scope" value="Bacteria"/>
</dbReference>
<dbReference type="AlphaFoldDB" id="D0MH52"/>
<name>D0MH52_RHOM4</name>
<dbReference type="InterPro" id="IPR002177">
    <property type="entry name" value="DPS_DNA-bd"/>
</dbReference>
<dbReference type="PANTHER" id="PTHR42932:SF1">
    <property type="entry name" value="GENERAL STRESS PROTEIN 20U"/>
    <property type="match status" value="1"/>
</dbReference>
<dbReference type="CDD" id="cd01043">
    <property type="entry name" value="DPS"/>
    <property type="match status" value="1"/>
</dbReference>
<dbReference type="InterPro" id="IPR008331">
    <property type="entry name" value="Ferritin_DPS_dom"/>
</dbReference>
<reference evidence="4 5" key="1">
    <citation type="journal article" date="2009" name="Stand. Genomic Sci.">
        <title>Complete genome sequence of Rhodothermus marinus type strain (R-10).</title>
        <authorList>
            <person name="Nolan M."/>
            <person name="Tindall B.J."/>
            <person name="Pomrenke H."/>
            <person name="Lapidus A."/>
            <person name="Copeland A."/>
            <person name="Glavina Del Rio T."/>
            <person name="Lucas S."/>
            <person name="Chen F."/>
            <person name="Tice H."/>
            <person name="Cheng J.F."/>
            <person name="Saunders E."/>
            <person name="Han C."/>
            <person name="Bruce D."/>
            <person name="Goodwin L."/>
            <person name="Chain P."/>
            <person name="Pitluck S."/>
            <person name="Ovchinikova G."/>
            <person name="Pati A."/>
            <person name="Ivanova N."/>
            <person name="Mavromatis K."/>
            <person name="Chen A."/>
            <person name="Palaniappan K."/>
            <person name="Land M."/>
            <person name="Hauser L."/>
            <person name="Chang Y.J."/>
            <person name="Jeffries C.D."/>
            <person name="Brettin T."/>
            <person name="Goker M."/>
            <person name="Bristow J."/>
            <person name="Eisen J.A."/>
            <person name="Markowitz V."/>
            <person name="Hugenholtz P."/>
            <person name="Kyrpides N.C."/>
            <person name="Klenk H.P."/>
            <person name="Detter J.C."/>
        </authorList>
    </citation>
    <scope>NUCLEOTIDE SEQUENCE [LARGE SCALE GENOMIC DNA]</scope>
    <source>
        <strain evidence="5">ATCC 43812 / DSM 4252 / R-10</strain>
    </source>
</reference>
<dbReference type="OrthoDB" id="9797023at2"/>
<accession>D0MH52</accession>
<dbReference type="PANTHER" id="PTHR42932">
    <property type="entry name" value="GENERAL STRESS PROTEIN 20U"/>
    <property type="match status" value="1"/>
</dbReference>
<proteinExistence type="inferred from homology"/>
<evidence type="ECO:0000259" key="3">
    <source>
        <dbReference type="Pfam" id="PF00210"/>
    </source>
</evidence>